<accession>A0A455U4L2</accession>
<gene>
    <name evidence="1" type="ORF">HSBAA_14590</name>
</gene>
<dbReference type="GO" id="GO:0005886">
    <property type="term" value="C:plasma membrane"/>
    <property type="evidence" value="ECO:0007669"/>
    <property type="project" value="TreeGrafter"/>
</dbReference>
<dbReference type="GO" id="GO:0015293">
    <property type="term" value="F:symporter activity"/>
    <property type="evidence" value="ECO:0007669"/>
    <property type="project" value="TreeGrafter"/>
</dbReference>
<dbReference type="KEGG" id="hsr:HSBAA_14590"/>
<protein>
    <submittedName>
        <fullName evidence="1">Uncharacterized protein</fullName>
    </submittedName>
</protein>
<dbReference type="InterPro" id="IPR008276">
    <property type="entry name" value="C_nuclsd_transpt"/>
</dbReference>
<dbReference type="PANTHER" id="PTHR10590">
    <property type="entry name" value="SODIUM/NUCLEOSIDE COTRANSPORTER"/>
    <property type="match status" value="1"/>
</dbReference>
<name>A0A455U4L2_9GAMM</name>
<proteinExistence type="predicted"/>
<dbReference type="Proteomes" id="UP000320231">
    <property type="component" value="Chromosome"/>
</dbReference>
<evidence type="ECO:0000313" key="1">
    <source>
        <dbReference type="EMBL" id="BBI60153.1"/>
    </source>
</evidence>
<sequence length="60" mass="6072">MVVRPFIARMTPSQLFAVMCGGLASVAGSVLAGYAALGIPMEYLVAASFMAAPGAYCSPS</sequence>
<evidence type="ECO:0000313" key="2">
    <source>
        <dbReference type="Proteomes" id="UP000320231"/>
    </source>
</evidence>
<organism evidence="1 2">
    <name type="scientific">Vreelandella sulfidaeris</name>
    <dbReference type="NCBI Taxonomy" id="115553"/>
    <lineage>
        <taxon>Bacteria</taxon>
        <taxon>Pseudomonadati</taxon>
        <taxon>Pseudomonadota</taxon>
        <taxon>Gammaproteobacteria</taxon>
        <taxon>Oceanospirillales</taxon>
        <taxon>Halomonadaceae</taxon>
        <taxon>Vreelandella</taxon>
    </lineage>
</organism>
<dbReference type="PANTHER" id="PTHR10590:SF4">
    <property type="entry name" value="SOLUTE CARRIER FAMILY 28 MEMBER 3"/>
    <property type="match status" value="1"/>
</dbReference>
<dbReference type="EMBL" id="AP019514">
    <property type="protein sequence ID" value="BBI60153.1"/>
    <property type="molecule type" value="Genomic_DNA"/>
</dbReference>
<reference evidence="1 2" key="1">
    <citation type="journal article" date="2019" name="Microbiol. Resour. Announc.">
        <title>Complete Genome Sequence of Halomonas sulfidaeris Strain Esulfide1 Isolated from a Metal Sulfide Rock at a Depth of 2,200 Meters, Obtained Using Nanopore Sequencing.</title>
        <authorList>
            <person name="Saito M."/>
            <person name="Nishigata A."/>
            <person name="Galipon J."/>
            <person name="Arakawa K."/>
        </authorList>
    </citation>
    <scope>NUCLEOTIDE SEQUENCE [LARGE SCALE GENOMIC DNA]</scope>
    <source>
        <strain evidence="1 2">ATCC BAA-803</strain>
    </source>
</reference>
<dbReference type="AlphaFoldDB" id="A0A455U4L2"/>
<dbReference type="GO" id="GO:0005337">
    <property type="term" value="F:nucleoside transmembrane transporter activity"/>
    <property type="evidence" value="ECO:0007669"/>
    <property type="project" value="InterPro"/>
</dbReference>